<evidence type="ECO:0000313" key="10">
    <source>
        <dbReference type="Proteomes" id="UP000018468"/>
    </source>
</evidence>
<accession>W5M757</accession>
<evidence type="ECO:0000256" key="3">
    <source>
        <dbReference type="ARBA" id="ARBA00023015"/>
    </source>
</evidence>
<dbReference type="Ensembl" id="ENSLOCT00000004223.1">
    <property type="protein sequence ID" value="ENSLOCP00000004215.1"/>
    <property type="gene ID" value="ENSLOCG00000003562.1"/>
</dbReference>
<reference evidence="9" key="2">
    <citation type="submission" date="2025-08" db="UniProtKB">
        <authorList>
            <consortium name="Ensembl"/>
        </authorList>
    </citation>
    <scope>IDENTIFICATION</scope>
</reference>
<evidence type="ECO:0000256" key="4">
    <source>
        <dbReference type="ARBA" id="ARBA00023125"/>
    </source>
</evidence>
<keyword evidence="4" id="KW-0238">DNA-binding</keyword>
<dbReference type="PANTHER" id="PTHR13044:SF3">
    <property type="entry name" value="CYCLIC AMP-DEPENDENT TRANSCRIPTION FACTOR ATF-5"/>
    <property type="match status" value="1"/>
</dbReference>
<dbReference type="GeneTree" id="ENSGT00530000063801"/>
<dbReference type="GO" id="GO:0001228">
    <property type="term" value="F:DNA-binding transcription activator activity, RNA polymerase II-specific"/>
    <property type="evidence" value="ECO:0000318"/>
    <property type="project" value="GO_Central"/>
</dbReference>
<evidence type="ECO:0000256" key="6">
    <source>
        <dbReference type="ARBA" id="ARBA00023242"/>
    </source>
</evidence>
<dbReference type="GO" id="GO:0005634">
    <property type="term" value="C:nucleus"/>
    <property type="evidence" value="ECO:0000318"/>
    <property type="project" value="GO_Central"/>
</dbReference>
<dbReference type="SMART" id="SM00338">
    <property type="entry name" value="BRLZ"/>
    <property type="match status" value="1"/>
</dbReference>
<dbReference type="CDD" id="cd14692">
    <property type="entry name" value="bZIP_ATF4"/>
    <property type="match status" value="1"/>
</dbReference>
<comment type="subcellular location">
    <subcellularLocation>
        <location evidence="1">Nucleus</location>
    </subcellularLocation>
</comment>
<dbReference type="KEGG" id="loc:102692789"/>
<organism evidence="9 10">
    <name type="scientific">Lepisosteus oculatus</name>
    <name type="common">Spotted gar</name>
    <dbReference type="NCBI Taxonomy" id="7918"/>
    <lineage>
        <taxon>Eukaryota</taxon>
        <taxon>Metazoa</taxon>
        <taxon>Chordata</taxon>
        <taxon>Craniata</taxon>
        <taxon>Vertebrata</taxon>
        <taxon>Euteleostomi</taxon>
        <taxon>Actinopterygii</taxon>
        <taxon>Neopterygii</taxon>
        <taxon>Holostei</taxon>
        <taxon>Semionotiformes</taxon>
        <taxon>Lepisosteidae</taxon>
        <taxon>Lepisosteus</taxon>
    </lineage>
</organism>
<keyword evidence="10" id="KW-1185">Reference proteome</keyword>
<dbReference type="Gene3D" id="1.20.5.170">
    <property type="match status" value="1"/>
</dbReference>
<evidence type="ECO:0000256" key="7">
    <source>
        <dbReference type="SAM" id="MobiDB-lite"/>
    </source>
</evidence>
<feature type="region of interest" description="Disordered" evidence="7">
    <location>
        <begin position="63"/>
        <end position="90"/>
    </location>
</feature>
<dbReference type="InterPro" id="IPR046347">
    <property type="entry name" value="bZIP_sf"/>
</dbReference>
<feature type="region of interest" description="Disordered" evidence="7">
    <location>
        <begin position="386"/>
        <end position="464"/>
    </location>
</feature>
<evidence type="ECO:0000256" key="1">
    <source>
        <dbReference type="ARBA" id="ARBA00004123"/>
    </source>
</evidence>
<feature type="compositionally biased region" description="Basic residues" evidence="7">
    <location>
        <begin position="450"/>
        <end position="460"/>
    </location>
</feature>
<dbReference type="PROSITE" id="PS50217">
    <property type="entry name" value="BZIP"/>
    <property type="match status" value="1"/>
</dbReference>
<evidence type="ECO:0000259" key="8">
    <source>
        <dbReference type="PROSITE" id="PS50217"/>
    </source>
</evidence>
<protein>
    <submittedName>
        <fullName evidence="9">Activating transcription factor 5a</fullName>
    </submittedName>
</protein>
<dbReference type="Proteomes" id="UP000018468">
    <property type="component" value="Linkage group LG26"/>
</dbReference>
<dbReference type="PROSITE" id="PS00036">
    <property type="entry name" value="BZIP_BASIC"/>
    <property type="match status" value="1"/>
</dbReference>
<dbReference type="STRING" id="7918.ENSLOCP00000004215"/>
<dbReference type="SUPFAM" id="SSF57959">
    <property type="entry name" value="Leucine zipper domain"/>
    <property type="match status" value="1"/>
</dbReference>
<feature type="domain" description="BZIP" evidence="8">
    <location>
        <begin position="439"/>
        <end position="502"/>
    </location>
</feature>
<dbReference type="Pfam" id="PF00170">
    <property type="entry name" value="bZIP_1"/>
    <property type="match status" value="1"/>
</dbReference>
<keyword evidence="3" id="KW-0805">Transcription regulation</keyword>
<dbReference type="GO" id="GO:0000977">
    <property type="term" value="F:RNA polymerase II transcription regulatory region sequence-specific DNA binding"/>
    <property type="evidence" value="ECO:0000318"/>
    <property type="project" value="GO_Central"/>
</dbReference>
<feature type="compositionally biased region" description="Basic and acidic residues" evidence="7">
    <location>
        <begin position="437"/>
        <end position="449"/>
    </location>
</feature>
<dbReference type="InParanoid" id="W5M757"/>
<comment type="similarity">
    <text evidence="2">Belongs to the bZIP family.</text>
</comment>
<dbReference type="AlphaFoldDB" id="W5M757"/>
<dbReference type="PANTHER" id="PTHR13044">
    <property type="entry name" value="ACTIVATING TRANSCRIPTION FACTOR ATF 4/5"/>
    <property type="match status" value="1"/>
</dbReference>
<evidence type="ECO:0000313" key="9">
    <source>
        <dbReference type="Ensembl" id="ENSLOCP00000004215.1"/>
    </source>
</evidence>
<dbReference type="GO" id="GO:0042981">
    <property type="term" value="P:regulation of apoptotic process"/>
    <property type="evidence" value="ECO:0007669"/>
    <property type="project" value="UniProtKB-ARBA"/>
</dbReference>
<dbReference type="HOGENOM" id="CLU_539626_0_0_1"/>
<reference evidence="9" key="3">
    <citation type="submission" date="2025-09" db="UniProtKB">
        <authorList>
            <consortium name="Ensembl"/>
        </authorList>
    </citation>
    <scope>IDENTIFICATION</scope>
</reference>
<dbReference type="Bgee" id="ENSLOCG00000003562">
    <property type="expression patterns" value="Expressed in larva and 13 other cell types or tissues"/>
</dbReference>
<dbReference type="GO" id="GO:0006357">
    <property type="term" value="P:regulation of transcription by RNA polymerase II"/>
    <property type="evidence" value="ECO:0000318"/>
    <property type="project" value="GO_Central"/>
</dbReference>
<dbReference type="GeneID" id="102692789"/>
<dbReference type="CTD" id="566223"/>
<dbReference type="eggNOG" id="KOG4571">
    <property type="taxonomic scope" value="Eukaryota"/>
</dbReference>
<sequence>MMATSAAHWKVSPLGCPADHLALPLPQANASQSQGRRGEESAESQHLIGDGLTDWMTEKVDFSSYLPPSHSSPSPNPSLPPSPPHQHDVQVPSDLEVMTSLLQEELAQLEDYFLSETEPEKMEKADKAPLPAGPQSYYQLPYTAYSSGQPESSPLLVTLATGELDLLSFCGGPIGRPKTPRPAPYSCGHPGGSGGRKRASDSGRVDDRLDNSIWNGKGNNSGTPGVALSYCFIVDDVDNRVVGEEYCHDSTAGARKDSTLLKEEENYCFAEDVTSGVKVVGAYCLGGALENAHKKGGQLFYGSKEGGGRNDGTEAEKLGDGRGSDLLEIVGREAGGEPCFAEVAATGEPYGSFLEAAAQSARDGELGAGGQHEGFAFAGFLGEQALGGEGEEEGGLVGAEPVSPPPRAAWVSAGVRGAQEEDPDVKSEPETATGEPRNGERKQKKRDQNKTAAHRYRQRKRAELDSLEEELRGLEGRNRELRDKAESVEREIQYVKDLLIEVYKARSQRLKQDTSA</sequence>
<dbReference type="FunFam" id="1.20.5.170:FF:000021">
    <property type="entry name" value="Cyclic AMP-dependent transcription factor ATF-4"/>
    <property type="match status" value="1"/>
</dbReference>
<proteinExistence type="inferred from homology"/>
<dbReference type="OMA" id="WKTLRVC"/>
<name>W5M757_LEPOC</name>
<dbReference type="EMBL" id="AHAT01024172">
    <property type="status" value="NOT_ANNOTATED_CDS"/>
    <property type="molecule type" value="Genomic_DNA"/>
</dbReference>
<feature type="compositionally biased region" description="Low complexity" evidence="7">
    <location>
        <begin position="63"/>
        <end position="73"/>
    </location>
</feature>
<keyword evidence="6" id="KW-0539">Nucleus</keyword>
<evidence type="ECO:0000256" key="2">
    <source>
        <dbReference type="ARBA" id="ARBA00007163"/>
    </source>
</evidence>
<keyword evidence="5" id="KW-0804">Transcription</keyword>
<evidence type="ECO:0000256" key="5">
    <source>
        <dbReference type="ARBA" id="ARBA00023163"/>
    </source>
</evidence>
<feature type="region of interest" description="Disordered" evidence="7">
    <location>
        <begin position="177"/>
        <end position="205"/>
    </location>
</feature>
<dbReference type="FunCoup" id="W5M757">
    <property type="interactions" value="514"/>
</dbReference>
<reference evidence="10" key="1">
    <citation type="submission" date="2011-12" db="EMBL/GenBank/DDBJ databases">
        <title>The Draft Genome of Lepisosteus oculatus.</title>
        <authorList>
            <consortium name="The Broad Institute Genome Assembly &amp; Analysis Group"/>
            <consortium name="Computational R&amp;D Group"/>
            <consortium name="and Sequencing Platform"/>
            <person name="Di Palma F."/>
            <person name="Alfoldi J."/>
            <person name="Johnson J."/>
            <person name="Berlin A."/>
            <person name="Gnerre S."/>
            <person name="Jaffe D."/>
            <person name="MacCallum I."/>
            <person name="Young S."/>
            <person name="Walker B.J."/>
            <person name="Lander E.S."/>
            <person name="Lindblad-Toh K."/>
        </authorList>
    </citation>
    <scope>NUCLEOTIDE SEQUENCE [LARGE SCALE GENOMIC DNA]</scope>
</reference>
<dbReference type="OrthoDB" id="5847285at2759"/>
<feature type="compositionally biased region" description="Pro residues" evidence="7">
    <location>
        <begin position="74"/>
        <end position="84"/>
    </location>
</feature>
<dbReference type="InterPro" id="IPR004827">
    <property type="entry name" value="bZIP"/>
</dbReference>